<dbReference type="InterPro" id="IPR038577">
    <property type="entry name" value="GT10-like_C_sf"/>
</dbReference>
<comment type="similarity">
    <text evidence="3 12">Belongs to the glycosyltransferase 10 family.</text>
</comment>
<evidence type="ECO:0000256" key="11">
    <source>
        <dbReference type="ARBA" id="ARBA00023180"/>
    </source>
</evidence>
<keyword evidence="7" id="KW-0735">Signal-anchor</keyword>
<comment type="pathway">
    <text evidence="2">Protein modification; protein glycosylation.</text>
</comment>
<feature type="transmembrane region" description="Helical" evidence="12">
    <location>
        <begin position="12"/>
        <end position="31"/>
    </location>
</feature>
<dbReference type="Gene3D" id="3.40.50.11660">
    <property type="entry name" value="Glycosyl transferase family 10, C-terminal domain"/>
    <property type="match status" value="1"/>
</dbReference>
<keyword evidence="6 12" id="KW-0812">Transmembrane</keyword>
<keyword evidence="9 12" id="KW-0333">Golgi apparatus</keyword>
<reference evidence="15" key="2">
    <citation type="submission" date="2022-06" db="UniProtKB">
        <authorList>
            <consortium name="EnsemblMetazoa"/>
        </authorList>
    </citation>
    <scope>IDENTIFICATION</scope>
    <source>
        <strain evidence="15">p50T (Dazao)</strain>
    </source>
</reference>
<keyword evidence="11" id="KW-0325">Glycoprotein</keyword>
<dbReference type="PANTHER" id="PTHR48438:SF1">
    <property type="entry name" value="ALPHA-(1,3)-FUCOSYLTRANSFERASE C-RELATED"/>
    <property type="match status" value="1"/>
</dbReference>
<dbReference type="EnsemblMetazoa" id="XM_038016774.1">
    <property type="protein sequence ID" value="XP_037872702.1"/>
    <property type="gene ID" value="LOC101736343"/>
</dbReference>
<comment type="subcellular location">
    <subcellularLocation>
        <location evidence="1 12">Golgi apparatus</location>
        <location evidence="1 12">Golgi stack membrane</location>
        <topology evidence="1 12">Single-pass type II membrane protein</topology>
    </subcellularLocation>
</comment>
<proteinExistence type="inferred from homology"/>
<evidence type="ECO:0000313" key="16">
    <source>
        <dbReference type="Proteomes" id="UP000005204"/>
    </source>
</evidence>
<dbReference type="Pfam" id="PF00852">
    <property type="entry name" value="Glyco_transf_10"/>
    <property type="match status" value="1"/>
</dbReference>
<evidence type="ECO:0000256" key="7">
    <source>
        <dbReference type="ARBA" id="ARBA00022968"/>
    </source>
</evidence>
<evidence type="ECO:0000313" key="15">
    <source>
        <dbReference type="EnsemblMetazoa" id="XP_037872702.1"/>
    </source>
</evidence>
<dbReference type="AlphaFoldDB" id="A0A8R2R0H3"/>
<dbReference type="RefSeq" id="XP_037872702.1">
    <property type="nucleotide sequence ID" value="XM_038016774.2"/>
</dbReference>
<dbReference type="InterPro" id="IPR055270">
    <property type="entry name" value="Glyco_tran_10_C"/>
</dbReference>
<dbReference type="GeneID" id="101736343"/>
<evidence type="ECO:0000256" key="6">
    <source>
        <dbReference type="ARBA" id="ARBA00022692"/>
    </source>
</evidence>
<dbReference type="InterPro" id="IPR031481">
    <property type="entry name" value="Glyco_tran_10_N"/>
</dbReference>
<evidence type="ECO:0000256" key="5">
    <source>
        <dbReference type="ARBA" id="ARBA00022679"/>
    </source>
</evidence>
<feature type="domain" description="Fucosyltransferase N-terminal" evidence="14">
    <location>
        <begin position="98"/>
        <end position="215"/>
    </location>
</feature>
<accession>A0A8R2R0H3</accession>
<keyword evidence="16" id="KW-1185">Reference proteome</keyword>
<dbReference type="PANTHER" id="PTHR48438">
    <property type="entry name" value="ALPHA-(1,3)-FUCOSYLTRANSFERASE C-RELATED"/>
    <property type="match status" value="1"/>
</dbReference>
<evidence type="ECO:0000256" key="9">
    <source>
        <dbReference type="ARBA" id="ARBA00023034"/>
    </source>
</evidence>
<keyword evidence="10 12" id="KW-0472">Membrane</keyword>
<dbReference type="Pfam" id="PF17039">
    <property type="entry name" value="Glyco_tran_10_N"/>
    <property type="match status" value="1"/>
</dbReference>
<dbReference type="GO" id="GO:0032580">
    <property type="term" value="C:Golgi cisterna membrane"/>
    <property type="evidence" value="ECO:0007669"/>
    <property type="project" value="UniProtKB-SubCell"/>
</dbReference>
<keyword evidence="5 12" id="KW-0808">Transferase</keyword>
<protein>
    <recommendedName>
        <fullName evidence="12">Fucosyltransferase</fullName>
        <ecNumber evidence="12">2.4.1.-</ecNumber>
    </recommendedName>
</protein>
<dbReference type="EC" id="2.4.1.-" evidence="12"/>
<name>A0A8R2R0H3_BOMMO</name>
<evidence type="ECO:0000256" key="10">
    <source>
        <dbReference type="ARBA" id="ARBA00023136"/>
    </source>
</evidence>
<evidence type="ECO:0000256" key="8">
    <source>
        <dbReference type="ARBA" id="ARBA00022989"/>
    </source>
</evidence>
<evidence type="ECO:0000256" key="1">
    <source>
        <dbReference type="ARBA" id="ARBA00004447"/>
    </source>
</evidence>
<sequence length="439" mass="51879">MKGHHNLFLSVRNYKILIFLTVLVGLCLIYFQNSGVYHNKYLPLPREAMKKMSYSLQLHKYIIDQYYDYRKDLKTSNLGSILFKRNDKNTLLVEKNRTFTVLIWRHWEWLKYRHIFRYSSTPHNPLEDCSVNNCEFTGNNRLLDKVDAVVVHLQKGVLPNVYNRTRTQRWIFLTDESPIHLFENEKNRPNLSDLVNVFNWSMTYRTDADIPVPYGRTIPLEAPIFTETTNTNITKLIPNWKNKMRDVLASILMSNCGVPYRMKYLNKLKKHMKIDIHGKCSDSHLVNSCPGHFRADCKIISNYLFYFVLENSLCKEYITEKLFHQAYAKGAIPIIQGPPLEDCKRLLPPNSFLHLDEYRSPKKLANEIRNITSNEDNLLSYHLWRNHFQVINEHGYFGTKSYHYCRICEALNYNDETESVYDSVRINNFMDASKSCTRK</sequence>
<feature type="domain" description="Fucosyltransferase C-terminal" evidence="13">
    <location>
        <begin position="245"/>
        <end position="424"/>
    </location>
</feature>
<dbReference type="FunFam" id="3.40.50.11660:FF:000002">
    <property type="entry name" value="Alpha-(1,3)-fucosyltransferase"/>
    <property type="match status" value="1"/>
</dbReference>
<dbReference type="KEGG" id="bmor:101736343"/>
<evidence type="ECO:0000259" key="13">
    <source>
        <dbReference type="Pfam" id="PF00852"/>
    </source>
</evidence>
<organism evidence="15 16">
    <name type="scientific">Bombyx mori</name>
    <name type="common">Silk moth</name>
    <dbReference type="NCBI Taxonomy" id="7091"/>
    <lineage>
        <taxon>Eukaryota</taxon>
        <taxon>Metazoa</taxon>
        <taxon>Ecdysozoa</taxon>
        <taxon>Arthropoda</taxon>
        <taxon>Hexapoda</taxon>
        <taxon>Insecta</taxon>
        <taxon>Pterygota</taxon>
        <taxon>Neoptera</taxon>
        <taxon>Endopterygota</taxon>
        <taxon>Lepidoptera</taxon>
        <taxon>Glossata</taxon>
        <taxon>Ditrysia</taxon>
        <taxon>Bombycoidea</taxon>
        <taxon>Bombycidae</taxon>
        <taxon>Bombycinae</taxon>
        <taxon>Bombyx</taxon>
    </lineage>
</organism>
<dbReference type="SUPFAM" id="SSF53756">
    <property type="entry name" value="UDP-Glycosyltransferase/glycogen phosphorylase"/>
    <property type="match status" value="1"/>
</dbReference>
<evidence type="ECO:0000259" key="14">
    <source>
        <dbReference type="Pfam" id="PF17039"/>
    </source>
</evidence>
<evidence type="ECO:0000256" key="4">
    <source>
        <dbReference type="ARBA" id="ARBA00022676"/>
    </source>
</evidence>
<dbReference type="GO" id="GO:0008417">
    <property type="term" value="F:fucosyltransferase activity"/>
    <property type="evidence" value="ECO:0007669"/>
    <property type="project" value="InterPro"/>
</dbReference>
<reference evidence="16" key="1">
    <citation type="journal article" date="2008" name="Insect Biochem. Mol. Biol.">
        <title>The genome of a lepidopteran model insect, the silkworm Bombyx mori.</title>
        <authorList>
            <consortium name="International Silkworm Genome Consortium"/>
        </authorList>
    </citation>
    <scope>NUCLEOTIDE SEQUENCE [LARGE SCALE GENOMIC DNA]</scope>
    <source>
        <strain evidence="16">p50T</strain>
    </source>
</reference>
<keyword evidence="8 12" id="KW-1133">Transmembrane helix</keyword>
<dbReference type="Proteomes" id="UP000005204">
    <property type="component" value="Unassembled WGS sequence"/>
</dbReference>
<dbReference type="InterPro" id="IPR001503">
    <property type="entry name" value="Glyco_trans_10"/>
</dbReference>
<keyword evidence="4 12" id="KW-0328">Glycosyltransferase</keyword>
<evidence type="ECO:0000256" key="12">
    <source>
        <dbReference type="RuleBase" id="RU003832"/>
    </source>
</evidence>
<evidence type="ECO:0000256" key="3">
    <source>
        <dbReference type="ARBA" id="ARBA00008919"/>
    </source>
</evidence>
<evidence type="ECO:0000256" key="2">
    <source>
        <dbReference type="ARBA" id="ARBA00004922"/>
    </source>
</evidence>